<protein>
    <submittedName>
        <fullName evidence="1">Uncharacterized protein</fullName>
    </submittedName>
</protein>
<dbReference type="AlphaFoldDB" id="A0A1Q8R2S7"/>
<reference evidence="1 2" key="1">
    <citation type="submission" date="2016-09" db="EMBL/GenBank/DDBJ databases">
        <title>Complete genome of Desulfosporosinus sp. OL.</title>
        <authorList>
            <person name="Mardanov A."/>
            <person name="Beletsky A."/>
            <person name="Panova A."/>
            <person name="Karnachuk O."/>
            <person name="Ravin N."/>
        </authorList>
    </citation>
    <scope>NUCLEOTIDE SEQUENCE [LARGE SCALE GENOMIC DNA]</scope>
    <source>
        <strain evidence="1 2">OL</strain>
    </source>
</reference>
<dbReference type="STRING" id="1888891.DSOL_0062"/>
<name>A0A1Q8R2S7_9FIRM</name>
<accession>A0A1Q8R2S7</accession>
<dbReference type="EMBL" id="MLBF01000001">
    <property type="protein sequence ID" value="OLN33884.1"/>
    <property type="molecule type" value="Genomic_DNA"/>
</dbReference>
<gene>
    <name evidence="1" type="ORF">DSOL_0062</name>
</gene>
<evidence type="ECO:0000313" key="1">
    <source>
        <dbReference type="EMBL" id="OLN33884.1"/>
    </source>
</evidence>
<dbReference type="Proteomes" id="UP000186102">
    <property type="component" value="Unassembled WGS sequence"/>
</dbReference>
<sequence>MRAGGVPTKFGILASVGGFEHPCAQPRFGGKRLSQVWRATQ</sequence>
<evidence type="ECO:0000313" key="2">
    <source>
        <dbReference type="Proteomes" id="UP000186102"/>
    </source>
</evidence>
<organism evidence="1 2">
    <name type="scientific">Desulfosporosinus metallidurans</name>
    <dbReference type="NCBI Taxonomy" id="1888891"/>
    <lineage>
        <taxon>Bacteria</taxon>
        <taxon>Bacillati</taxon>
        <taxon>Bacillota</taxon>
        <taxon>Clostridia</taxon>
        <taxon>Eubacteriales</taxon>
        <taxon>Desulfitobacteriaceae</taxon>
        <taxon>Desulfosporosinus</taxon>
    </lineage>
</organism>
<keyword evidence="2" id="KW-1185">Reference proteome</keyword>
<proteinExistence type="predicted"/>
<comment type="caution">
    <text evidence="1">The sequence shown here is derived from an EMBL/GenBank/DDBJ whole genome shotgun (WGS) entry which is preliminary data.</text>
</comment>